<evidence type="ECO:0000313" key="1">
    <source>
        <dbReference type="EMBL" id="EHM39668.1"/>
    </source>
</evidence>
<evidence type="ECO:0000313" key="2">
    <source>
        <dbReference type="Proteomes" id="UP000005959"/>
    </source>
</evidence>
<gene>
    <name evidence="1" type="ORF">HMPREF0454_03819</name>
</gene>
<dbReference type="Proteomes" id="UP000005959">
    <property type="component" value="Unassembled WGS sequence"/>
</dbReference>
<proteinExistence type="predicted"/>
<sequence length="39" mass="4268">MPSAVSFKHVFVINTCNVGQSAITTPSDPLKKFKEEKTS</sequence>
<name>G9YAY4_HAFAL</name>
<dbReference type="HOGENOM" id="CLU_3310621_0_0_6"/>
<accession>G9YAY4</accession>
<dbReference type="EMBL" id="AGCI01000091">
    <property type="protein sequence ID" value="EHM39668.1"/>
    <property type="molecule type" value="Genomic_DNA"/>
</dbReference>
<reference evidence="1 2" key="1">
    <citation type="submission" date="2011-08" db="EMBL/GenBank/DDBJ databases">
        <authorList>
            <person name="Weinstock G."/>
            <person name="Sodergren E."/>
            <person name="Clifton S."/>
            <person name="Fulton L."/>
            <person name="Fulton B."/>
            <person name="Courtney L."/>
            <person name="Fronick C."/>
            <person name="Harrison M."/>
            <person name="Strong C."/>
            <person name="Farmer C."/>
            <person name="Delahaunty K."/>
            <person name="Markovic C."/>
            <person name="Hall O."/>
            <person name="Minx P."/>
            <person name="Tomlinson C."/>
            <person name="Mitreva M."/>
            <person name="Hou S."/>
            <person name="Chen J."/>
            <person name="Wollam A."/>
            <person name="Pepin K.H."/>
            <person name="Johnson M."/>
            <person name="Bhonagiri V."/>
            <person name="Zhang X."/>
            <person name="Suruliraj S."/>
            <person name="Warren W."/>
            <person name="Chinwalla A."/>
            <person name="Mardis E.R."/>
            <person name="Wilson R.K."/>
        </authorList>
    </citation>
    <scope>NUCLEOTIDE SEQUENCE [LARGE SCALE GENOMIC DNA]</scope>
    <source>
        <strain evidence="1 2">ATCC 51873</strain>
    </source>
</reference>
<protein>
    <submittedName>
        <fullName evidence="1">Uncharacterized protein</fullName>
    </submittedName>
</protein>
<dbReference type="AlphaFoldDB" id="G9YAY4"/>
<organism evidence="1 2">
    <name type="scientific">Hafnia alvei ATCC 51873</name>
    <dbReference type="NCBI Taxonomy" id="1002364"/>
    <lineage>
        <taxon>Bacteria</taxon>
        <taxon>Pseudomonadati</taxon>
        <taxon>Pseudomonadota</taxon>
        <taxon>Gammaproteobacteria</taxon>
        <taxon>Enterobacterales</taxon>
        <taxon>Hafniaceae</taxon>
        <taxon>Hafnia</taxon>
    </lineage>
</organism>
<comment type="caution">
    <text evidence="1">The sequence shown here is derived from an EMBL/GenBank/DDBJ whole genome shotgun (WGS) entry which is preliminary data.</text>
</comment>